<evidence type="ECO:0000313" key="7">
    <source>
        <dbReference type="EMBL" id="CAG9321007.1"/>
    </source>
</evidence>
<reference evidence="7" key="1">
    <citation type="submission" date="2021-09" db="EMBL/GenBank/DDBJ databases">
        <authorList>
            <consortium name="AG Swart"/>
            <person name="Singh M."/>
            <person name="Singh A."/>
            <person name="Seah K."/>
            <person name="Emmerich C."/>
        </authorList>
    </citation>
    <scope>NUCLEOTIDE SEQUENCE</scope>
    <source>
        <strain evidence="7">ATCC30299</strain>
    </source>
</reference>
<keyword evidence="5" id="KW-0007">Acetylation</keyword>
<sequence>MARLTSQEEEDCQDIFHLLDHNKNQILDLGELGKGLRGLGLNPSEGEVRKYMADYDRDRNNGLSLEEFESVYQRCLSSSSVTEEEIRAQFKKLDKNGDGTLDARELKDILIGGEEPLTREEADALIADFDVNGDGVLSIDEFVNGLLGRQ</sequence>
<protein>
    <recommendedName>
        <fullName evidence="1">Calmodulin</fullName>
    </recommendedName>
</protein>
<feature type="domain" description="EF-hand" evidence="6">
    <location>
        <begin position="43"/>
        <end position="78"/>
    </location>
</feature>
<keyword evidence="8" id="KW-1185">Reference proteome</keyword>
<dbReference type="GO" id="GO:0016460">
    <property type="term" value="C:myosin II complex"/>
    <property type="evidence" value="ECO:0007669"/>
    <property type="project" value="TreeGrafter"/>
</dbReference>
<evidence type="ECO:0000256" key="4">
    <source>
        <dbReference type="ARBA" id="ARBA00022837"/>
    </source>
</evidence>
<accession>A0AAU9IZ07</accession>
<dbReference type="PROSITE" id="PS50222">
    <property type="entry name" value="EF_HAND_2"/>
    <property type="match status" value="4"/>
</dbReference>
<dbReference type="Proteomes" id="UP001162131">
    <property type="component" value="Unassembled WGS sequence"/>
</dbReference>
<evidence type="ECO:0000256" key="2">
    <source>
        <dbReference type="ARBA" id="ARBA00022723"/>
    </source>
</evidence>
<feature type="domain" description="EF-hand" evidence="6">
    <location>
        <begin position="7"/>
        <end position="42"/>
    </location>
</feature>
<feature type="domain" description="EF-hand" evidence="6">
    <location>
        <begin position="81"/>
        <end position="116"/>
    </location>
</feature>
<name>A0AAU9IZ07_9CILI</name>
<dbReference type="InterPro" id="IPR018247">
    <property type="entry name" value="EF_Hand_1_Ca_BS"/>
</dbReference>
<keyword evidence="2" id="KW-0479">Metal-binding</keyword>
<keyword evidence="4" id="KW-0106">Calcium</keyword>
<evidence type="ECO:0000256" key="5">
    <source>
        <dbReference type="ARBA" id="ARBA00022990"/>
    </source>
</evidence>
<dbReference type="Gene3D" id="1.10.238.10">
    <property type="entry name" value="EF-hand"/>
    <property type="match status" value="1"/>
</dbReference>
<dbReference type="InterPro" id="IPR002048">
    <property type="entry name" value="EF_hand_dom"/>
</dbReference>
<proteinExistence type="predicted"/>
<evidence type="ECO:0000313" key="8">
    <source>
        <dbReference type="Proteomes" id="UP001162131"/>
    </source>
</evidence>
<dbReference type="FunFam" id="1.10.238.10:FF:000003">
    <property type="entry name" value="Calmodulin A"/>
    <property type="match status" value="1"/>
</dbReference>
<comment type="caution">
    <text evidence="7">The sequence shown here is derived from an EMBL/GenBank/DDBJ whole genome shotgun (WGS) entry which is preliminary data.</text>
</comment>
<dbReference type="PANTHER" id="PTHR23048">
    <property type="entry name" value="MYOSIN LIGHT CHAIN 1, 3"/>
    <property type="match status" value="1"/>
</dbReference>
<dbReference type="GO" id="GO:0005509">
    <property type="term" value="F:calcium ion binding"/>
    <property type="evidence" value="ECO:0007669"/>
    <property type="project" value="InterPro"/>
</dbReference>
<dbReference type="InterPro" id="IPR011992">
    <property type="entry name" value="EF-hand-dom_pair"/>
</dbReference>
<dbReference type="AlphaFoldDB" id="A0AAU9IZ07"/>
<dbReference type="InterPro" id="IPR050230">
    <property type="entry name" value="CALM/Myosin/TropC-like"/>
</dbReference>
<organism evidence="7 8">
    <name type="scientific">Blepharisma stoltei</name>
    <dbReference type="NCBI Taxonomy" id="1481888"/>
    <lineage>
        <taxon>Eukaryota</taxon>
        <taxon>Sar</taxon>
        <taxon>Alveolata</taxon>
        <taxon>Ciliophora</taxon>
        <taxon>Postciliodesmatophora</taxon>
        <taxon>Heterotrichea</taxon>
        <taxon>Heterotrichida</taxon>
        <taxon>Blepharismidae</taxon>
        <taxon>Blepharisma</taxon>
    </lineage>
</organism>
<dbReference type="Pfam" id="PF13499">
    <property type="entry name" value="EF-hand_7"/>
    <property type="match status" value="2"/>
</dbReference>
<dbReference type="SUPFAM" id="SSF47473">
    <property type="entry name" value="EF-hand"/>
    <property type="match status" value="1"/>
</dbReference>
<dbReference type="EMBL" id="CAJZBQ010000027">
    <property type="protein sequence ID" value="CAG9321007.1"/>
    <property type="molecule type" value="Genomic_DNA"/>
</dbReference>
<evidence type="ECO:0000259" key="6">
    <source>
        <dbReference type="PROSITE" id="PS50222"/>
    </source>
</evidence>
<dbReference type="PANTHER" id="PTHR23048:SF0">
    <property type="entry name" value="CALMODULIN LIKE 3"/>
    <property type="match status" value="1"/>
</dbReference>
<evidence type="ECO:0000256" key="3">
    <source>
        <dbReference type="ARBA" id="ARBA00022737"/>
    </source>
</evidence>
<dbReference type="CDD" id="cd00051">
    <property type="entry name" value="EFh"/>
    <property type="match status" value="2"/>
</dbReference>
<dbReference type="SMART" id="SM00054">
    <property type="entry name" value="EFh"/>
    <property type="match status" value="4"/>
</dbReference>
<feature type="domain" description="EF-hand" evidence="6">
    <location>
        <begin position="117"/>
        <end position="150"/>
    </location>
</feature>
<dbReference type="PROSITE" id="PS00018">
    <property type="entry name" value="EF_HAND_1"/>
    <property type="match status" value="3"/>
</dbReference>
<gene>
    <name evidence="7" type="ORF">BSTOLATCC_MIC27579</name>
</gene>
<keyword evidence="3" id="KW-0677">Repeat</keyword>
<evidence type="ECO:0000256" key="1">
    <source>
        <dbReference type="ARBA" id="ARBA00020786"/>
    </source>
</evidence>